<dbReference type="PANTHER" id="PTHR43344:SF14">
    <property type="entry name" value="HAD-IB FAMILY HYDROLASE"/>
    <property type="match status" value="1"/>
</dbReference>
<gene>
    <name evidence="2" type="ORF">Thpro_021040</name>
</gene>
<sequence length="197" mass="21500">MSPRPVAFFDFDGTLTYRDSLIPFLRMVRGSAPLALDLLSVSPWLLGYALRITRNDRAKEALFGQALAGTSLEDLRSLGRDFAETHINGMLRSDTFARLRWHQSQGHRCVLVSASLDVYLEPWAERVGIDACLASSLEADAEGVLTGKFEGADSTATKRFGASGPSWRALAPRGGPMPKATARETFPCSAWRARAPA</sequence>
<dbReference type="GO" id="GO:0000287">
    <property type="term" value="F:magnesium ion binding"/>
    <property type="evidence" value="ECO:0007669"/>
    <property type="project" value="TreeGrafter"/>
</dbReference>
<dbReference type="PANTHER" id="PTHR43344">
    <property type="entry name" value="PHOSPHOSERINE PHOSPHATASE"/>
    <property type="match status" value="1"/>
</dbReference>
<evidence type="ECO:0000313" key="3">
    <source>
        <dbReference type="Proteomes" id="UP000029273"/>
    </source>
</evidence>
<comment type="caution">
    <text evidence="2">The sequence shown here is derived from an EMBL/GenBank/DDBJ whole genome shotgun (WGS) entry which is preliminary data.</text>
</comment>
<reference evidence="2 3" key="1">
    <citation type="journal article" date="2014" name="Genome Announc.">
        <title>Draft Genome Sequence of the Iron-Oxidizing, Acidophilic, and Halotolerant 'Thiobacillus prosperus' Type Strain DSM 5130.</title>
        <authorList>
            <person name="Ossandon F.J."/>
            <person name="Cardenas J.P."/>
            <person name="Corbett M."/>
            <person name="Quatrini R."/>
            <person name="Holmes D.S."/>
            <person name="Watkin E."/>
        </authorList>
    </citation>
    <scope>NUCLEOTIDE SEQUENCE [LARGE SCALE GENOMIC DNA]</scope>
    <source>
        <strain evidence="2 3">DSM 5130</strain>
    </source>
</reference>
<dbReference type="EMBL" id="JQSG02000002">
    <property type="protein sequence ID" value="OBS09990.1"/>
    <property type="molecule type" value="Genomic_DNA"/>
</dbReference>
<name>A0A1A6C620_9GAMM</name>
<dbReference type="AlphaFoldDB" id="A0A1A6C620"/>
<proteinExistence type="predicted"/>
<dbReference type="NCBIfam" id="TIGR01488">
    <property type="entry name" value="HAD-SF-IB"/>
    <property type="match status" value="1"/>
</dbReference>
<dbReference type="InterPro" id="IPR006385">
    <property type="entry name" value="HAD_hydro_SerB1"/>
</dbReference>
<dbReference type="Pfam" id="PF12710">
    <property type="entry name" value="HAD"/>
    <property type="match status" value="1"/>
</dbReference>
<dbReference type="InterPro" id="IPR023214">
    <property type="entry name" value="HAD_sf"/>
</dbReference>
<dbReference type="GO" id="GO:0006564">
    <property type="term" value="P:L-serine biosynthetic process"/>
    <property type="evidence" value="ECO:0007669"/>
    <property type="project" value="TreeGrafter"/>
</dbReference>
<dbReference type="Gene3D" id="3.40.50.1000">
    <property type="entry name" value="HAD superfamily/HAD-like"/>
    <property type="match status" value="1"/>
</dbReference>
<protein>
    <submittedName>
        <fullName evidence="2">Phosphoserine phosphatase</fullName>
    </submittedName>
</protein>
<keyword evidence="3" id="KW-1185">Reference proteome</keyword>
<dbReference type="NCBIfam" id="TIGR01490">
    <property type="entry name" value="HAD-SF-IB-hyp1"/>
    <property type="match status" value="1"/>
</dbReference>
<evidence type="ECO:0000256" key="1">
    <source>
        <dbReference type="SAM" id="MobiDB-lite"/>
    </source>
</evidence>
<dbReference type="InterPro" id="IPR050582">
    <property type="entry name" value="HAD-like_SerB"/>
</dbReference>
<accession>A0A1A6C620</accession>
<dbReference type="OrthoDB" id="9784466at2"/>
<feature type="region of interest" description="Disordered" evidence="1">
    <location>
        <begin position="160"/>
        <end position="182"/>
    </location>
</feature>
<dbReference type="GO" id="GO:0036424">
    <property type="term" value="F:L-phosphoserine phosphatase activity"/>
    <property type="evidence" value="ECO:0007669"/>
    <property type="project" value="TreeGrafter"/>
</dbReference>
<dbReference type="InterPro" id="IPR036412">
    <property type="entry name" value="HAD-like_sf"/>
</dbReference>
<dbReference type="Proteomes" id="UP000029273">
    <property type="component" value="Unassembled WGS sequence"/>
</dbReference>
<dbReference type="SUPFAM" id="SSF56784">
    <property type="entry name" value="HAD-like"/>
    <property type="match status" value="1"/>
</dbReference>
<organism evidence="2 3">
    <name type="scientific">Acidihalobacter prosperus</name>
    <dbReference type="NCBI Taxonomy" id="160660"/>
    <lineage>
        <taxon>Bacteria</taxon>
        <taxon>Pseudomonadati</taxon>
        <taxon>Pseudomonadota</taxon>
        <taxon>Gammaproteobacteria</taxon>
        <taxon>Chromatiales</taxon>
        <taxon>Ectothiorhodospiraceae</taxon>
        <taxon>Acidihalobacter</taxon>
    </lineage>
</organism>
<dbReference type="GO" id="GO:0005737">
    <property type="term" value="C:cytoplasm"/>
    <property type="evidence" value="ECO:0007669"/>
    <property type="project" value="TreeGrafter"/>
</dbReference>
<dbReference type="RefSeq" id="WP_052064284.1">
    <property type="nucleotide sequence ID" value="NZ_JQSG02000002.1"/>
</dbReference>
<evidence type="ECO:0000313" key="2">
    <source>
        <dbReference type="EMBL" id="OBS09990.1"/>
    </source>
</evidence>